<dbReference type="eggNOG" id="COG0691">
    <property type="taxonomic scope" value="Bacteria"/>
</dbReference>
<dbReference type="NCBIfam" id="NF003843">
    <property type="entry name" value="PRK05422.1"/>
    <property type="match status" value="1"/>
</dbReference>
<comment type="subcellular location">
    <subcellularLocation>
        <location evidence="3">Cytoplasm</location>
    </subcellularLocation>
    <text evidence="3">The tmRNA-SmpB complex associates with stalled 70S ribosomes.</text>
</comment>
<dbReference type="PANTHER" id="PTHR30308">
    <property type="entry name" value="TMRNA-BINDING COMPONENT OF TRANS-TRANSLATION TAGGING COMPLEX"/>
    <property type="match status" value="1"/>
</dbReference>
<dbReference type="PROSITE" id="PS01317">
    <property type="entry name" value="SSRP"/>
    <property type="match status" value="1"/>
</dbReference>
<protein>
    <recommendedName>
        <fullName evidence="3">SsrA-binding protein</fullName>
    </recommendedName>
    <alternativeName>
        <fullName evidence="3">Small protein B</fullName>
    </alternativeName>
</protein>
<evidence type="ECO:0000256" key="2">
    <source>
        <dbReference type="ARBA" id="ARBA00022884"/>
    </source>
</evidence>
<evidence type="ECO:0000313" key="4">
    <source>
        <dbReference type="EMBL" id="EFI34535.1"/>
    </source>
</evidence>
<dbReference type="GO" id="GO:0070930">
    <property type="term" value="P:trans-translation-dependent protein tagging"/>
    <property type="evidence" value="ECO:0007669"/>
    <property type="project" value="TreeGrafter"/>
</dbReference>
<reference evidence="4" key="1">
    <citation type="submission" date="2010-05" db="EMBL/GenBank/DDBJ databases">
        <title>The draft genome of Desulfonatronospira thiodismutans ASO3-1.</title>
        <authorList>
            <consortium name="US DOE Joint Genome Institute (JGI-PGF)"/>
            <person name="Lucas S."/>
            <person name="Copeland A."/>
            <person name="Lapidus A."/>
            <person name="Cheng J.-F."/>
            <person name="Bruce D."/>
            <person name="Goodwin L."/>
            <person name="Pitluck S."/>
            <person name="Chertkov O."/>
            <person name="Brettin T."/>
            <person name="Detter J.C."/>
            <person name="Han C."/>
            <person name="Land M.L."/>
            <person name="Hauser L."/>
            <person name="Kyrpides N."/>
            <person name="Mikhailova N."/>
            <person name="Muyzer G."/>
            <person name="Woyke T."/>
        </authorList>
    </citation>
    <scope>NUCLEOTIDE SEQUENCE [LARGE SCALE GENOMIC DNA]</scope>
    <source>
        <strain evidence="4">ASO3-1</strain>
    </source>
</reference>
<dbReference type="OrthoDB" id="9805462at2"/>
<keyword evidence="2 3" id="KW-0694">RNA-binding</keyword>
<gene>
    <name evidence="3" type="primary">smpB</name>
    <name evidence="4" type="ORF">Dthio_PD1907</name>
</gene>
<comment type="similarity">
    <text evidence="3">Belongs to the SmpB family.</text>
</comment>
<dbReference type="NCBIfam" id="TIGR00086">
    <property type="entry name" value="smpB"/>
    <property type="match status" value="1"/>
</dbReference>
<dbReference type="SUPFAM" id="SSF74982">
    <property type="entry name" value="Small protein B (SmpB)"/>
    <property type="match status" value="1"/>
</dbReference>
<proteinExistence type="inferred from homology"/>
<dbReference type="RefSeq" id="WP_008869855.1">
    <property type="nucleotide sequence ID" value="NZ_ACJN02000002.1"/>
</dbReference>
<evidence type="ECO:0000256" key="1">
    <source>
        <dbReference type="ARBA" id="ARBA00022490"/>
    </source>
</evidence>
<dbReference type="HAMAP" id="MF_00023">
    <property type="entry name" value="SmpB"/>
    <property type="match status" value="1"/>
</dbReference>
<comment type="caution">
    <text evidence="4">The sequence shown here is derived from an EMBL/GenBank/DDBJ whole genome shotgun (WGS) entry which is preliminary data.</text>
</comment>
<dbReference type="GO" id="GO:0003723">
    <property type="term" value="F:RNA binding"/>
    <property type="evidence" value="ECO:0007669"/>
    <property type="project" value="UniProtKB-UniRule"/>
</dbReference>
<dbReference type="Gene3D" id="2.40.280.10">
    <property type="match status" value="1"/>
</dbReference>
<comment type="function">
    <text evidence="3">Required for rescue of stalled ribosomes mediated by trans-translation. Binds to transfer-messenger RNA (tmRNA), required for stable association of tmRNA with ribosomes. tmRNA and SmpB together mimic tRNA shape, replacing the anticodon stem-loop with SmpB. tmRNA is encoded by the ssrA gene; the 2 termini fold to resemble tRNA(Ala) and it encodes a 'tag peptide', a short internal open reading frame. During trans-translation Ala-aminoacylated tmRNA acts like a tRNA, entering the A-site of stalled ribosomes, displacing the stalled mRNA. The ribosome then switches to translate the ORF on the tmRNA; the nascent peptide is terminated with the 'tag peptide' encoded by the tmRNA and targeted for degradation. The ribosome is freed to recommence translation, which seems to be the essential function of trans-translation.</text>
</comment>
<keyword evidence="1 3" id="KW-0963">Cytoplasm</keyword>
<dbReference type="PANTHER" id="PTHR30308:SF2">
    <property type="entry name" value="SSRA-BINDING PROTEIN"/>
    <property type="match status" value="1"/>
</dbReference>
<dbReference type="InterPro" id="IPR000037">
    <property type="entry name" value="SsrA-bd_prot"/>
</dbReference>
<dbReference type="EMBL" id="ACJN02000002">
    <property type="protein sequence ID" value="EFI34535.1"/>
    <property type="molecule type" value="Genomic_DNA"/>
</dbReference>
<evidence type="ECO:0000313" key="5">
    <source>
        <dbReference type="Proteomes" id="UP000005496"/>
    </source>
</evidence>
<sequence>MSQGKSGIKIIAVNRKVRHYFEIMETMEAGMALTGSEVKSLRAGKVSFKEGYVRFDRGEAYLVDVHIAPYENAGYAQHDPVRPRRLLMHKSEIKRLMGKVEQKGLTVIPTRMYFKQGRAKVEIALARGLRLHDRRETLKRRAVERDTAREMAKYK</sequence>
<accession>D6SP59</accession>
<dbReference type="GO" id="GO:0070929">
    <property type="term" value="P:trans-translation"/>
    <property type="evidence" value="ECO:0007669"/>
    <property type="project" value="UniProtKB-UniRule"/>
</dbReference>
<dbReference type="InterPro" id="IPR023620">
    <property type="entry name" value="SmpB"/>
</dbReference>
<dbReference type="Proteomes" id="UP000005496">
    <property type="component" value="Unassembled WGS sequence"/>
</dbReference>
<dbReference type="GO" id="GO:0005829">
    <property type="term" value="C:cytosol"/>
    <property type="evidence" value="ECO:0007669"/>
    <property type="project" value="TreeGrafter"/>
</dbReference>
<name>D6SP59_9BACT</name>
<dbReference type="AlphaFoldDB" id="D6SP59"/>
<dbReference type="CDD" id="cd09294">
    <property type="entry name" value="SmpB"/>
    <property type="match status" value="1"/>
</dbReference>
<dbReference type="InterPro" id="IPR020081">
    <property type="entry name" value="SsrA-bd_prot_CS"/>
</dbReference>
<organism evidence="4 5">
    <name type="scientific">Desulfonatronospira thiodismutans ASO3-1</name>
    <dbReference type="NCBI Taxonomy" id="555779"/>
    <lineage>
        <taxon>Bacteria</taxon>
        <taxon>Pseudomonadati</taxon>
        <taxon>Thermodesulfobacteriota</taxon>
        <taxon>Desulfovibrionia</taxon>
        <taxon>Desulfovibrionales</taxon>
        <taxon>Desulfonatronovibrionaceae</taxon>
        <taxon>Desulfonatronospira</taxon>
    </lineage>
</organism>
<evidence type="ECO:0000256" key="3">
    <source>
        <dbReference type="HAMAP-Rule" id="MF_00023"/>
    </source>
</evidence>
<keyword evidence="5" id="KW-1185">Reference proteome</keyword>
<dbReference type="Pfam" id="PF01668">
    <property type="entry name" value="SmpB"/>
    <property type="match status" value="1"/>
</dbReference>